<sequence>MEEKNIFNDHMTLHPLVKIIGLGNTSYILNELKSKYGRIISIDKFDGNRVLSFNGEVMGIFIVDGYFNGLSEAVSVFADKVQLLLVFSTQEVTFPKGVDSLMVGNTTELYSGIRAILDNLQLPNQISIDFYDICKILRNSGKFNVLSIEQEGESPITTAVPKIDQWYKGMNGNKLLINFVHNPNNETQLMMDDFSSLSEWVESLTQKIDIVWGISFADSMRRESIRIDIITTYNELKS</sequence>
<name>A0A7W6HTQ4_9BACT</name>
<dbReference type="Gene3D" id="3.30.1330.20">
    <property type="entry name" value="Tubulin/FtsZ, C-terminal domain"/>
    <property type="match status" value="1"/>
</dbReference>
<evidence type="ECO:0000313" key="4">
    <source>
        <dbReference type="Proteomes" id="UP000546007"/>
    </source>
</evidence>
<keyword evidence="4" id="KW-1185">Reference proteome</keyword>
<organism evidence="3 4">
    <name type="scientific">Butyricimonas faecihominis</name>
    <dbReference type="NCBI Taxonomy" id="1472416"/>
    <lineage>
        <taxon>Bacteria</taxon>
        <taxon>Pseudomonadati</taxon>
        <taxon>Bacteroidota</taxon>
        <taxon>Bacteroidia</taxon>
        <taxon>Bacteroidales</taxon>
        <taxon>Odoribacteraceae</taxon>
        <taxon>Butyricimonas</taxon>
    </lineage>
</organism>
<dbReference type="InterPro" id="IPR008280">
    <property type="entry name" value="Tub_FtsZ_C"/>
</dbReference>
<accession>A0A7W6HTQ4</accession>
<gene>
    <name evidence="3" type="ORF">GGR14_000049</name>
</gene>
<protein>
    <recommendedName>
        <fullName evidence="5">Cell division protein FtsZ</fullName>
    </recommendedName>
</protein>
<dbReference type="InterPro" id="IPR037103">
    <property type="entry name" value="Tubulin/FtsZ-like_C"/>
</dbReference>
<evidence type="ECO:0000256" key="1">
    <source>
        <dbReference type="ARBA" id="ARBA00022741"/>
    </source>
</evidence>
<keyword evidence="2" id="KW-0342">GTP-binding</keyword>
<proteinExistence type="predicted"/>
<dbReference type="SUPFAM" id="SSF55307">
    <property type="entry name" value="Tubulin C-terminal domain-like"/>
    <property type="match status" value="1"/>
</dbReference>
<dbReference type="GeneID" id="93100508"/>
<dbReference type="AlphaFoldDB" id="A0A7W6HTQ4"/>
<comment type="caution">
    <text evidence="3">The sequence shown here is derived from an EMBL/GenBank/DDBJ whole genome shotgun (WGS) entry which is preliminary data.</text>
</comment>
<evidence type="ECO:0008006" key="5">
    <source>
        <dbReference type="Google" id="ProtNLM"/>
    </source>
</evidence>
<dbReference type="Proteomes" id="UP000546007">
    <property type="component" value="Unassembled WGS sequence"/>
</dbReference>
<reference evidence="3 4" key="1">
    <citation type="submission" date="2020-08" db="EMBL/GenBank/DDBJ databases">
        <title>Genomic Encyclopedia of Type Strains, Phase IV (KMG-IV): sequencing the most valuable type-strain genomes for metagenomic binning, comparative biology and taxonomic classification.</title>
        <authorList>
            <person name="Goeker M."/>
        </authorList>
    </citation>
    <scope>NUCLEOTIDE SEQUENCE [LARGE SCALE GENOMIC DNA]</scope>
    <source>
        <strain evidence="3 4">DSM 105721</strain>
    </source>
</reference>
<evidence type="ECO:0000256" key="2">
    <source>
        <dbReference type="ARBA" id="ARBA00023134"/>
    </source>
</evidence>
<evidence type="ECO:0000313" key="3">
    <source>
        <dbReference type="EMBL" id="MBB4024288.1"/>
    </source>
</evidence>
<dbReference type="RefSeq" id="WP_120096355.1">
    <property type="nucleotide sequence ID" value="NZ_AP028155.1"/>
</dbReference>
<keyword evidence="1" id="KW-0547">Nucleotide-binding</keyword>
<dbReference type="EMBL" id="JACIES010000001">
    <property type="protein sequence ID" value="MBB4024288.1"/>
    <property type="molecule type" value="Genomic_DNA"/>
</dbReference>
<dbReference type="GO" id="GO:0005525">
    <property type="term" value="F:GTP binding"/>
    <property type="evidence" value="ECO:0007669"/>
    <property type="project" value="UniProtKB-KW"/>
</dbReference>